<comment type="caution">
    <text evidence="1">The sequence shown here is derived from an EMBL/GenBank/DDBJ whole genome shotgun (WGS) entry which is preliminary data.</text>
</comment>
<dbReference type="AlphaFoldDB" id="A0AAN9MV82"/>
<gene>
    <name evidence="1" type="ORF">VNO77_00967</name>
</gene>
<keyword evidence="2" id="KW-1185">Reference proteome</keyword>
<dbReference type="EMBL" id="JAYMYQ010000001">
    <property type="protein sequence ID" value="KAK7359023.1"/>
    <property type="molecule type" value="Genomic_DNA"/>
</dbReference>
<sequence>MAYQNYNGNYYGWRCPSEEYQVYEQPPIEVPHHRHHKGRVAFRTIYEDPRAEVETNVEEGRDQFLQSTRFDNHKAFKSVDQEAEAFIQHEHRRMELARLMSTRAEWE</sequence>
<protein>
    <submittedName>
        <fullName evidence="1">Uncharacterized protein</fullName>
    </submittedName>
</protein>
<dbReference type="Proteomes" id="UP001367508">
    <property type="component" value="Unassembled WGS sequence"/>
</dbReference>
<reference evidence="1 2" key="1">
    <citation type="submission" date="2024-01" db="EMBL/GenBank/DDBJ databases">
        <title>The genomes of 5 underutilized Papilionoideae crops provide insights into root nodulation and disease resistanc.</title>
        <authorList>
            <person name="Jiang F."/>
        </authorList>
    </citation>
    <scope>NUCLEOTIDE SEQUENCE [LARGE SCALE GENOMIC DNA]</scope>
    <source>
        <strain evidence="1">LVBAO_FW01</strain>
        <tissue evidence="1">Leaves</tissue>
    </source>
</reference>
<organism evidence="1 2">
    <name type="scientific">Canavalia gladiata</name>
    <name type="common">Sword bean</name>
    <name type="synonym">Dolichos gladiatus</name>
    <dbReference type="NCBI Taxonomy" id="3824"/>
    <lineage>
        <taxon>Eukaryota</taxon>
        <taxon>Viridiplantae</taxon>
        <taxon>Streptophyta</taxon>
        <taxon>Embryophyta</taxon>
        <taxon>Tracheophyta</taxon>
        <taxon>Spermatophyta</taxon>
        <taxon>Magnoliopsida</taxon>
        <taxon>eudicotyledons</taxon>
        <taxon>Gunneridae</taxon>
        <taxon>Pentapetalae</taxon>
        <taxon>rosids</taxon>
        <taxon>fabids</taxon>
        <taxon>Fabales</taxon>
        <taxon>Fabaceae</taxon>
        <taxon>Papilionoideae</taxon>
        <taxon>50 kb inversion clade</taxon>
        <taxon>NPAAA clade</taxon>
        <taxon>indigoferoid/millettioid clade</taxon>
        <taxon>Phaseoleae</taxon>
        <taxon>Canavalia</taxon>
    </lineage>
</organism>
<proteinExistence type="predicted"/>
<evidence type="ECO:0000313" key="2">
    <source>
        <dbReference type="Proteomes" id="UP001367508"/>
    </source>
</evidence>
<accession>A0AAN9MV82</accession>
<evidence type="ECO:0000313" key="1">
    <source>
        <dbReference type="EMBL" id="KAK7359023.1"/>
    </source>
</evidence>
<name>A0AAN9MV82_CANGL</name>